<evidence type="ECO:0000256" key="3">
    <source>
        <dbReference type="ARBA" id="ARBA00022960"/>
    </source>
</evidence>
<dbReference type="Pfam" id="PF04085">
    <property type="entry name" value="MreC"/>
    <property type="match status" value="1"/>
</dbReference>
<dbReference type="InterPro" id="IPR042177">
    <property type="entry name" value="Cell/Rod_1"/>
</dbReference>
<keyword evidence="3" id="KW-0133">Cell shape</keyword>
<comment type="caution">
    <text evidence="7">The sequence shown here is derived from an EMBL/GenBank/DDBJ whole genome shotgun (WGS) entry which is preliminary data.</text>
</comment>
<dbReference type="PANTHER" id="PTHR34138:SF1">
    <property type="entry name" value="CELL SHAPE-DETERMINING PROTEIN MREC"/>
    <property type="match status" value="1"/>
</dbReference>
<keyword evidence="5" id="KW-0812">Transmembrane</keyword>
<dbReference type="NCBIfam" id="NF010532">
    <property type="entry name" value="PRK13922.9-3"/>
    <property type="match status" value="1"/>
</dbReference>
<dbReference type="Proteomes" id="UP000245880">
    <property type="component" value="Unassembled WGS sequence"/>
</dbReference>
<feature type="domain" description="Rod shape-determining protein MreC beta-barrel core" evidence="6">
    <location>
        <begin position="113"/>
        <end position="261"/>
    </location>
</feature>
<dbReference type="EMBL" id="QGDT01000011">
    <property type="protein sequence ID" value="PWJ56639.1"/>
    <property type="molecule type" value="Genomic_DNA"/>
</dbReference>
<evidence type="ECO:0000256" key="4">
    <source>
        <dbReference type="ARBA" id="ARBA00032089"/>
    </source>
</evidence>
<evidence type="ECO:0000256" key="5">
    <source>
        <dbReference type="SAM" id="Phobius"/>
    </source>
</evidence>
<evidence type="ECO:0000313" key="7">
    <source>
        <dbReference type="EMBL" id="PWJ56639.1"/>
    </source>
</evidence>
<gene>
    <name evidence="7" type="ORF">CLV98_111133</name>
</gene>
<dbReference type="GO" id="GO:0005886">
    <property type="term" value="C:plasma membrane"/>
    <property type="evidence" value="ECO:0007669"/>
    <property type="project" value="TreeGrafter"/>
</dbReference>
<dbReference type="AlphaFoldDB" id="A0A316AH83"/>
<comment type="similarity">
    <text evidence="1">Belongs to the MreC family.</text>
</comment>
<dbReference type="InterPro" id="IPR007221">
    <property type="entry name" value="MreC"/>
</dbReference>
<dbReference type="PANTHER" id="PTHR34138">
    <property type="entry name" value="CELL SHAPE-DETERMINING PROTEIN MREC"/>
    <property type="match status" value="1"/>
</dbReference>
<dbReference type="Gene3D" id="2.40.10.340">
    <property type="entry name" value="Rod shape-determining protein MreC, domain 1"/>
    <property type="match status" value="1"/>
</dbReference>
<evidence type="ECO:0000259" key="6">
    <source>
        <dbReference type="Pfam" id="PF04085"/>
    </source>
</evidence>
<feature type="transmembrane region" description="Helical" evidence="5">
    <location>
        <begin position="12"/>
        <end position="29"/>
    </location>
</feature>
<name>A0A316AH83_9BACT</name>
<evidence type="ECO:0000256" key="2">
    <source>
        <dbReference type="ARBA" id="ARBA00013855"/>
    </source>
</evidence>
<dbReference type="InterPro" id="IPR055342">
    <property type="entry name" value="MreC_beta-barrel_core"/>
</dbReference>
<keyword evidence="5" id="KW-1133">Transmembrane helix</keyword>
<dbReference type="Gene3D" id="2.40.10.350">
    <property type="entry name" value="Rod shape-determining protein MreC, domain 2"/>
    <property type="match status" value="1"/>
</dbReference>
<dbReference type="OrthoDB" id="9811827at2"/>
<protein>
    <recommendedName>
        <fullName evidence="2">Cell shape-determining protein MreC</fullName>
    </recommendedName>
    <alternativeName>
        <fullName evidence="4">Cell shape protein MreC</fullName>
    </alternativeName>
</protein>
<keyword evidence="8" id="KW-1185">Reference proteome</keyword>
<proteinExistence type="inferred from homology"/>
<dbReference type="InterPro" id="IPR042175">
    <property type="entry name" value="Cell/Rod_MreC_2"/>
</dbReference>
<keyword evidence="5" id="KW-0472">Membrane</keyword>
<accession>A0A316AH83</accession>
<dbReference type="GO" id="GO:0008360">
    <property type="term" value="P:regulation of cell shape"/>
    <property type="evidence" value="ECO:0007669"/>
    <property type="project" value="UniProtKB-KW"/>
</dbReference>
<evidence type="ECO:0000313" key="8">
    <source>
        <dbReference type="Proteomes" id="UP000245880"/>
    </source>
</evidence>
<dbReference type="RefSeq" id="WP_109676595.1">
    <property type="nucleotide sequence ID" value="NZ_QGDT01000011.1"/>
</dbReference>
<evidence type="ECO:0000256" key="1">
    <source>
        <dbReference type="ARBA" id="ARBA00009369"/>
    </source>
</evidence>
<sequence>MLQLVDFIIRNRFFLVFILLEVLSMWLVVRNNNYWGATYFNTANSYVAKTLNLSNTVREYTRLGEINADLALENAQLRAQVTLLAQQNPSHAPSGYLPDSTFADRFSYTVAKVVDSETHYQNNFITIDKGSKDGLEPGMGVISATGVVGKVQTCSENYSIITSILHSQFMVSTKLLRSDEIGYAKWSGKVPSQIDLIDISKYTKIIKGDSAVTSDQNAVFPAGIMVGRVRTIEVDQNQTFYNIVLDLATDFANLSYVYVVKNNQLEEQLGLRRSIEEPK</sequence>
<reference evidence="7 8" key="1">
    <citation type="submission" date="2018-03" db="EMBL/GenBank/DDBJ databases">
        <title>Genomic Encyclopedia of Archaeal and Bacterial Type Strains, Phase II (KMG-II): from individual species to whole genera.</title>
        <authorList>
            <person name="Goeker M."/>
        </authorList>
    </citation>
    <scope>NUCLEOTIDE SEQUENCE [LARGE SCALE GENOMIC DNA]</scope>
    <source>
        <strain evidence="7 8">DSM 100346</strain>
    </source>
</reference>
<organism evidence="7 8">
    <name type="scientific">Dyadobacter jejuensis</name>
    <dbReference type="NCBI Taxonomy" id="1082580"/>
    <lineage>
        <taxon>Bacteria</taxon>
        <taxon>Pseudomonadati</taxon>
        <taxon>Bacteroidota</taxon>
        <taxon>Cytophagia</taxon>
        <taxon>Cytophagales</taxon>
        <taxon>Spirosomataceae</taxon>
        <taxon>Dyadobacter</taxon>
    </lineage>
</organism>